<dbReference type="InterPro" id="IPR000494">
    <property type="entry name" value="Rcpt_L-dom"/>
</dbReference>
<dbReference type="Pfam" id="PF01030">
    <property type="entry name" value="Recep_L_domain"/>
    <property type="match status" value="1"/>
</dbReference>
<dbReference type="Proteomes" id="UP000525565">
    <property type="component" value="Unassembled WGS sequence"/>
</dbReference>
<dbReference type="AlphaFoldDB" id="A0A7K7LGF3"/>
<organism evidence="2 3">
    <name type="scientific">Asarcornis scutulata</name>
    <dbReference type="NCBI Taxonomy" id="75869"/>
    <lineage>
        <taxon>Eukaryota</taxon>
        <taxon>Metazoa</taxon>
        <taxon>Chordata</taxon>
        <taxon>Craniata</taxon>
        <taxon>Vertebrata</taxon>
        <taxon>Euteleostomi</taxon>
        <taxon>Archelosauria</taxon>
        <taxon>Archosauria</taxon>
        <taxon>Dinosauria</taxon>
        <taxon>Saurischia</taxon>
        <taxon>Theropoda</taxon>
        <taxon>Coelurosauria</taxon>
        <taxon>Aves</taxon>
        <taxon>Neognathae</taxon>
        <taxon>Galloanserae</taxon>
        <taxon>Anseriformes</taxon>
        <taxon>Anatidae</taxon>
        <taxon>Anatinae</taxon>
        <taxon>Asarcornis</taxon>
    </lineage>
</organism>
<feature type="non-terminal residue" evidence="2">
    <location>
        <position position="1"/>
    </location>
</feature>
<feature type="domain" description="Receptor L-domain" evidence="1">
    <location>
        <begin position="28"/>
        <end position="165"/>
    </location>
</feature>
<dbReference type="CDD" id="cd00064">
    <property type="entry name" value="FU"/>
    <property type="match status" value="1"/>
</dbReference>
<feature type="non-terminal residue" evidence="2">
    <location>
        <position position="227"/>
    </location>
</feature>
<sequence>VCAGTLNGLSVTGDAQHQYQTLHKMYNNCEIVMGNLEIVLIDHTQDLSFLQVRGGAGTDPLPPAGRGGSPVPVPSPQTIREVTGYILIAMNVFTSLPLQNLRVIRGTQFYEEKYALFVLLNYNPNTTHALRQLGLNQLTEILAGGVYIEKNEQLCHVDTVEWRDIMRDPRLEPVVGDNGRACAWGGHRGLGGGPTPRADPPALPTGAPCHESCGGHCWGPGPEDCQK</sequence>
<dbReference type="InterPro" id="IPR036941">
    <property type="entry name" value="Rcpt_L-dom_sf"/>
</dbReference>
<proteinExistence type="predicted"/>
<dbReference type="Gene3D" id="3.80.20.20">
    <property type="entry name" value="Receptor L-domain"/>
    <property type="match status" value="1"/>
</dbReference>
<accession>A0A7K7LGF3</accession>
<protein>
    <submittedName>
        <fullName evidence="2">ERBB3 kinase</fullName>
    </submittedName>
</protein>
<dbReference type="EMBL" id="VZSO01007109">
    <property type="protein sequence ID" value="NWZ30044.1"/>
    <property type="molecule type" value="Genomic_DNA"/>
</dbReference>
<comment type="caution">
    <text evidence="2">The sequence shown here is derived from an EMBL/GenBank/DDBJ whole genome shotgun (WGS) entry which is preliminary data.</text>
</comment>
<dbReference type="SUPFAM" id="SSF52058">
    <property type="entry name" value="L domain-like"/>
    <property type="match status" value="1"/>
</dbReference>
<gene>
    <name evidence="2" type="primary">Erbb3_0</name>
    <name evidence="2" type="ORF">ASASCU_R15217</name>
</gene>
<name>A0A7K7LGF3_9AVES</name>
<keyword evidence="2" id="KW-0418">Kinase</keyword>
<dbReference type="InterPro" id="IPR006212">
    <property type="entry name" value="Furin_repeat"/>
</dbReference>
<reference evidence="2 3" key="1">
    <citation type="submission" date="2019-09" db="EMBL/GenBank/DDBJ databases">
        <title>Bird 10,000 Genomes (B10K) Project - Family phase.</title>
        <authorList>
            <person name="Zhang G."/>
        </authorList>
    </citation>
    <scope>NUCLEOTIDE SEQUENCE [LARGE SCALE GENOMIC DNA]</scope>
    <source>
        <strain evidence="2">OUT-0051</strain>
        <tissue evidence="2">Kidney</tissue>
    </source>
</reference>
<dbReference type="GO" id="GO:0016301">
    <property type="term" value="F:kinase activity"/>
    <property type="evidence" value="ECO:0007669"/>
    <property type="project" value="UniProtKB-KW"/>
</dbReference>
<keyword evidence="3" id="KW-1185">Reference proteome</keyword>
<evidence type="ECO:0000313" key="2">
    <source>
        <dbReference type="EMBL" id="NWZ30044.1"/>
    </source>
</evidence>
<keyword evidence="2" id="KW-0808">Transferase</keyword>
<evidence type="ECO:0000259" key="1">
    <source>
        <dbReference type="Pfam" id="PF01030"/>
    </source>
</evidence>
<evidence type="ECO:0000313" key="3">
    <source>
        <dbReference type="Proteomes" id="UP000525565"/>
    </source>
</evidence>